<dbReference type="PANTHER" id="PTHR30346">
    <property type="entry name" value="TRANSCRIPTIONAL DUAL REGULATOR HCAR-RELATED"/>
    <property type="match status" value="1"/>
</dbReference>
<keyword evidence="7" id="KW-1185">Reference proteome</keyword>
<dbReference type="EMBL" id="JACOGK010000014">
    <property type="protein sequence ID" value="MBC3536779.1"/>
    <property type="molecule type" value="Genomic_DNA"/>
</dbReference>
<evidence type="ECO:0000313" key="7">
    <source>
        <dbReference type="Proteomes" id="UP000606870"/>
    </source>
</evidence>
<evidence type="ECO:0000259" key="5">
    <source>
        <dbReference type="PROSITE" id="PS50931"/>
    </source>
</evidence>
<comment type="caution">
    <text evidence="6">The sequence shown here is derived from an EMBL/GenBank/DDBJ whole genome shotgun (WGS) entry which is preliminary data.</text>
</comment>
<keyword evidence="4" id="KW-0804">Transcription</keyword>
<dbReference type="CDD" id="cd05466">
    <property type="entry name" value="PBP2_LTTR_substrate"/>
    <property type="match status" value="1"/>
</dbReference>
<protein>
    <submittedName>
        <fullName evidence="6">LysR family transcriptional regulator</fullName>
    </submittedName>
</protein>
<evidence type="ECO:0000256" key="2">
    <source>
        <dbReference type="ARBA" id="ARBA00023015"/>
    </source>
</evidence>
<comment type="similarity">
    <text evidence="1">Belongs to the LysR transcriptional regulatory family.</text>
</comment>
<accession>A0ABR6VHT5</accession>
<dbReference type="InterPro" id="IPR036390">
    <property type="entry name" value="WH_DNA-bd_sf"/>
</dbReference>
<sequence>MTLQQLRYIVELSKHTSISATAQALFISQPSLSTAIREVEKEFHITLLERNRHGISFTPDGLEFLNHATHIIEDAASLRDHFHLDDAEQDASKVRLSISSQHYMFAVDALTSYLAEMVPGSTYDVTLREERTSQVLKDVMMRRSEIGLIFISNMTRKFMTRTLRRNGLSFTELFSYPPAVFLKADHPLAKYKTLSLEQLNPYPYVQYTQGEDTYQFSEEIVMPDIKPQRMIHVTDRSTLFSIIKETDAYTVSTGILFHSLNDQFTAIPLKNSLDIMCVGWIKPDNASLSPEARNYIEQVQKTLTAHRLNAGQV</sequence>
<dbReference type="Gene3D" id="1.10.10.10">
    <property type="entry name" value="Winged helix-like DNA-binding domain superfamily/Winged helix DNA-binding domain"/>
    <property type="match status" value="1"/>
</dbReference>
<feature type="domain" description="HTH lysR-type" evidence="5">
    <location>
        <begin position="1"/>
        <end position="58"/>
    </location>
</feature>
<dbReference type="Pfam" id="PF03466">
    <property type="entry name" value="LysR_substrate"/>
    <property type="match status" value="1"/>
</dbReference>
<gene>
    <name evidence="6" type="ORF">H8J70_05895</name>
</gene>
<dbReference type="InterPro" id="IPR036388">
    <property type="entry name" value="WH-like_DNA-bd_sf"/>
</dbReference>
<keyword evidence="2" id="KW-0805">Transcription regulation</keyword>
<dbReference type="PROSITE" id="PS50931">
    <property type="entry name" value="HTH_LYSR"/>
    <property type="match status" value="1"/>
</dbReference>
<evidence type="ECO:0000256" key="3">
    <source>
        <dbReference type="ARBA" id="ARBA00023125"/>
    </source>
</evidence>
<dbReference type="Proteomes" id="UP000606870">
    <property type="component" value="Unassembled WGS sequence"/>
</dbReference>
<dbReference type="PANTHER" id="PTHR30346:SF0">
    <property type="entry name" value="HCA OPERON TRANSCRIPTIONAL ACTIVATOR HCAR"/>
    <property type="match status" value="1"/>
</dbReference>
<reference evidence="6 7" key="1">
    <citation type="submission" date="2020-08" db="EMBL/GenBank/DDBJ databases">
        <authorList>
            <person name="Liu C."/>
            <person name="Sun Q."/>
        </authorList>
    </citation>
    <scope>NUCLEOTIDE SEQUENCE [LARGE SCALE GENOMIC DNA]</scope>
    <source>
        <strain evidence="6 7">NSJ-59</strain>
    </source>
</reference>
<dbReference type="InterPro" id="IPR000847">
    <property type="entry name" value="LysR_HTH_N"/>
</dbReference>
<keyword evidence="3" id="KW-0238">DNA-binding</keyword>
<dbReference type="SUPFAM" id="SSF46785">
    <property type="entry name" value="Winged helix' DNA-binding domain"/>
    <property type="match status" value="1"/>
</dbReference>
<name>A0ABR6VHT5_9FIRM</name>
<evidence type="ECO:0000256" key="1">
    <source>
        <dbReference type="ARBA" id="ARBA00009437"/>
    </source>
</evidence>
<evidence type="ECO:0000313" key="6">
    <source>
        <dbReference type="EMBL" id="MBC3536779.1"/>
    </source>
</evidence>
<dbReference type="RefSeq" id="WP_186502936.1">
    <property type="nucleotide sequence ID" value="NZ_JACOGK010000014.1"/>
</dbReference>
<dbReference type="SUPFAM" id="SSF53850">
    <property type="entry name" value="Periplasmic binding protein-like II"/>
    <property type="match status" value="1"/>
</dbReference>
<dbReference type="InterPro" id="IPR005119">
    <property type="entry name" value="LysR_subst-bd"/>
</dbReference>
<organism evidence="6 7">
    <name type="scientific">Megasphaera hominis</name>
    <dbReference type="NCBI Taxonomy" id="159836"/>
    <lineage>
        <taxon>Bacteria</taxon>
        <taxon>Bacillati</taxon>
        <taxon>Bacillota</taxon>
        <taxon>Negativicutes</taxon>
        <taxon>Veillonellales</taxon>
        <taxon>Veillonellaceae</taxon>
        <taxon>Megasphaera</taxon>
    </lineage>
</organism>
<dbReference type="Gene3D" id="3.40.190.290">
    <property type="match status" value="1"/>
</dbReference>
<proteinExistence type="inferred from homology"/>
<evidence type="ECO:0000256" key="4">
    <source>
        <dbReference type="ARBA" id="ARBA00023163"/>
    </source>
</evidence>
<dbReference type="Pfam" id="PF00126">
    <property type="entry name" value="HTH_1"/>
    <property type="match status" value="1"/>
</dbReference>